<dbReference type="Pfam" id="PF08766">
    <property type="entry name" value="DEK_C"/>
    <property type="match status" value="1"/>
</dbReference>
<dbReference type="AlphaFoldDB" id="A0A137P613"/>
<reference evidence="2 3" key="1">
    <citation type="journal article" date="2015" name="Genome Biol. Evol.">
        <title>Phylogenomic analyses indicate that early fungi evolved digesting cell walls of algal ancestors of land plants.</title>
        <authorList>
            <person name="Chang Y."/>
            <person name="Wang S."/>
            <person name="Sekimoto S."/>
            <person name="Aerts A.L."/>
            <person name="Choi C."/>
            <person name="Clum A."/>
            <person name="LaButti K.M."/>
            <person name="Lindquist E.A."/>
            <person name="Yee Ngan C."/>
            <person name="Ohm R.A."/>
            <person name="Salamov A.A."/>
            <person name="Grigoriev I.V."/>
            <person name="Spatafora J.W."/>
            <person name="Berbee M.L."/>
        </authorList>
    </citation>
    <scope>NUCLEOTIDE SEQUENCE [LARGE SCALE GENOMIC DNA]</scope>
    <source>
        <strain evidence="2 3">NRRL 28638</strain>
    </source>
</reference>
<evidence type="ECO:0000313" key="2">
    <source>
        <dbReference type="EMBL" id="KXN70384.1"/>
    </source>
</evidence>
<sequence length="259" mass="29043">MTWSEHEQKQWDIQNGMSRAQTVLDYNPGYEAVAELGYPVPIGLSPSRTASPSPYATYGANNSMNLTMKEPLRPNTPQFMQPGMRTSTYDSGYTLQEALRPSTPQFMNPAVRTSTYDNSYANQDPARPSTPQFIQPGMRTSTYSSAYSIPEPSRMVIAPIQPPNAVYRPMTPLAQPQQYYPASPAAPQPLNQQLYSPTPAQFEISEEVLAQEIQFILSTSDLSTITKKIVRAKLQETFQVDLSSKKEFINRTIDMILDQ</sequence>
<dbReference type="EMBL" id="KQ964504">
    <property type="protein sequence ID" value="KXN70384.1"/>
    <property type="molecule type" value="Genomic_DNA"/>
</dbReference>
<dbReference type="SUPFAM" id="SSF109715">
    <property type="entry name" value="DEK C-terminal domain"/>
    <property type="match status" value="1"/>
</dbReference>
<keyword evidence="3" id="KW-1185">Reference proteome</keyword>
<name>A0A137P613_CONC2</name>
<dbReference type="Proteomes" id="UP000070444">
    <property type="component" value="Unassembled WGS sequence"/>
</dbReference>
<accession>A0A137P613</accession>
<evidence type="ECO:0000259" key="1">
    <source>
        <dbReference type="PROSITE" id="PS51998"/>
    </source>
</evidence>
<evidence type="ECO:0000313" key="3">
    <source>
        <dbReference type="Proteomes" id="UP000070444"/>
    </source>
</evidence>
<dbReference type="OrthoDB" id="370884at2759"/>
<proteinExistence type="predicted"/>
<gene>
    <name evidence="2" type="ORF">CONCODRAFT_70726</name>
</gene>
<organism evidence="2 3">
    <name type="scientific">Conidiobolus coronatus (strain ATCC 28846 / CBS 209.66 / NRRL 28638)</name>
    <name type="common">Delacroixia coronata</name>
    <dbReference type="NCBI Taxonomy" id="796925"/>
    <lineage>
        <taxon>Eukaryota</taxon>
        <taxon>Fungi</taxon>
        <taxon>Fungi incertae sedis</taxon>
        <taxon>Zoopagomycota</taxon>
        <taxon>Entomophthoromycotina</taxon>
        <taxon>Entomophthoromycetes</taxon>
        <taxon>Entomophthorales</taxon>
        <taxon>Ancylistaceae</taxon>
        <taxon>Conidiobolus</taxon>
    </lineage>
</organism>
<dbReference type="InterPro" id="IPR014876">
    <property type="entry name" value="DEK_C"/>
</dbReference>
<protein>
    <recommendedName>
        <fullName evidence="1">DEK-C domain-containing protein</fullName>
    </recommendedName>
</protein>
<dbReference type="PROSITE" id="PS51998">
    <property type="entry name" value="DEK_C"/>
    <property type="match status" value="1"/>
</dbReference>
<dbReference type="Gene3D" id="1.10.10.60">
    <property type="entry name" value="Homeodomain-like"/>
    <property type="match status" value="1"/>
</dbReference>
<feature type="domain" description="DEK-C" evidence="1">
    <location>
        <begin position="203"/>
        <end position="258"/>
    </location>
</feature>